<reference evidence="5 6" key="1">
    <citation type="submission" date="2023-05" db="EMBL/GenBank/DDBJ databases">
        <title>[ruminococcus] sp. nov., isolated from a pig farm feces dump.</title>
        <authorList>
            <person name="Chang Y.-H."/>
        </authorList>
    </citation>
    <scope>NUCLEOTIDE SEQUENCE [LARGE SCALE GENOMIC DNA]</scope>
    <source>
        <strain evidence="5 6">YH-rum2234</strain>
    </source>
</reference>
<dbReference type="Proteomes" id="UP001300383">
    <property type="component" value="Unassembled WGS sequence"/>
</dbReference>
<comment type="caution">
    <text evidence="5">The sequence shown here is derived from an EMBL/GenBank/DDBJ whole genome shotgun (WGS) entry which is preliminary data.</text>
</comment>
<feature type="signal peptide" evidence="3">
    <location>
        <begin position="1"/>
        <end position="24"/>
    </location>
</feature>
<keyword evidence="6" id="KW-1185">Reference proteome</keyword>
<dbReference type="InterPro" id="IPR007621">
    <property type="entry name" value="TPM_dom"/>
</dbReference>
<dbReference type="EMBL" id="JASGBQ010000001">
    <property type="protein sequence ID" value="MDI9240883.1"/>
    <property type="molecule type" value="Genomic_DNA"/>
</dbReference>
<name>A0AAP4EZW2_9FIRM</name>
<dbReference type="PANTHER" id="PTHR30373:SF2">
    <property type="entry name" value="UPF0603 PROTEIN YGCG"/>
    <property type="match status" value="1"/>
</dbReference>
<evidence type="ECO:0000313" key="5">
    <source>
        <dbReference type="EMBL" id="MDI9240883.1"/>
    </source>
</evidence>
<keyword evidence="3" id="KW-0732">Signal</keyword>
<evidence type="ECO:0000256" key="2">
    <source>
        <dbReference type="SAM" id="Phobius"/>
    </source>
</evidence>
<keyword evidence="2" id="KW-1133">Transmembrane helix</keyword>
<feature type="domain" description="TPM" evidence="4">
    <location>
        <begin position="32"/>
        <end position="148"/>
    </location>
</feature>
<dbReference type="Pfam" id="PF04536">
    <property type="entry name" value="TPM_phosphatase"/>
    <property type="match status" value="1"/>
</dbReference>
<organism evidence="5 6">
    <name type="scientific">Fusibacillus kribbianus</name>
    <dbReference type="NCBI Taxonomy" id="3044208"/>
    <lineage>
        <taxon>Bacteria</taxon>
        <taxon>Bacillati</taxon>
        <taxon>Bacillota</taxon>
        <taxon>Clostridia</taxon>
        <taxon>Lachnospirales</taxon>
        <taxon>Lachnospiraceae</taxon>
        <taxon>Fusibacillus</taxon>
    </lineage>
</organism>
<evidence type="ECO:0000256" key="3">
    <source>
        <dbReference type="SAM" id="SignalP"/>
    </source>
</evidence>
<evidence type="ECO:0000259" key="4">
    <source>
        <dbReference type="Pfam" id="PF04536"/>
    </source>
</evidence>
<protein>
    <submittedName>
        <fullName evidence="5">TPM domain-containing protein</fullName>
    </submittedName>
</protein>
<proteinExistence type="predicted"/>
<evidence type="ECO:0000313" key="6">
    <source>
        <dbReference type="Proteomes" id="UP001300383"/>
    </source>
</evidence>
<feature type="compositionally biased region" description="Low complexity" evidence="1">
    <location>
        <begin position="241"/>
        <end position="252"/>
    </location>
</feature>
<feature type="chain" id="PRO_5042985162" evidence="3">
    <location>
        <begin position="25"/>
        <end position="261"/>
    </location>
</feature>
<feature type="region of interest" description="Disordered" evidence="1">
    <location>
        <begin position="232"/>
        <end position="261"/>
    </location>
</feature>
<dbReference type="AlphaFoldDB" id="A0AAP4EZW2"/>
<evidence type="ECO:0000256" key="1">
    <source>
        <dbReference type="SAM" id="MobiDB-lite"/>
    </source>
</evidence>
<feature type="transmembrane region" description="Helical" evidence="2">
    <location>
        <begin position="176"/>
        <end position="194"/>
    </location>
</feature>
<dbReference type="PANTHER" id="PTHR30373">
    <property type="entry name" value="UPF0603 PROTEIN YGCG"/>
    <property type="match status" value="1"/>
</dbReference>
<sequence>MKKKLFAMLFTLLLCVSLVLPAFAEESLPRLVDDADLLSASEEADVLKKLDKIKATYGMDAVIVTVDSTEGLPPMAFADDFYDYGGYGKDGVLLLVSMEDRDWWISTSGYGITAFTDAGLEYLSEQFLDDLSDGEYAKAFHTFADQCRDFIEQARTGKPYNSGNLPKKPFGVVKHLLIALAGGLIVALIITGSMRSKLKTVRRQPKATSYVVPGSMQVTRSSDMFLYRHVDRTEKEEKRSGSSTTHTSSSGNTHGGSGGKF</sequence>
<dbReference type="RefSeq" id="WP_283229399.1">
    <property type="nucleotide sequence ID" value="NZ_JASGBQ010000001.1"/>
</dbReference>
<dbReference type="Gene3D" id="3.10.310.50">
    <property type="match status" value="1"/>
</dbReference>
<accession>A0AAP4EZW2</accession>
<keyword evidence="2" id="KW-0812">Transmembrane</keyword>
<keyword evidence="2" id="KW-0472">Membrane</keyword>
<gene>
    <name evidence="5" type="ORF">QJ036_00110</name>
</gene>